<dbReference type="Pfam" id="PF00174">
    <property type="entry name" value="Oxidored_molyb"/>
    <property type="match status" value="1"/>
</dbReference>
<keyword evidence="4" id="KW-0560">Oxidoreductase</keyword>
<dbReference type="Pfam" id="PF03404">
    <property type="entry name" value="Mo-co_dimer"/>
    <property type="match status" value="1"/>
</dbReference>
<evidence type="ECO:0000256" key="3">
    <source>
        <dbReference type="ARBA" id="ARBA00022723"/>
    </source>
</evidence>
<dbReference type="SUPFAM" id="SSF81296">
    <property type="entry name" value="E set domains"/>
    <property type="match status" value="1"/>
</dbReference>
<dbReference type="NCBIfam" id="TIGR04555">
    <property type="entry name" value="sulfite_DH_soxC"/>
    <property type="match status" value="1"/>
</dbReference>
<reference evidence="7 8" key="1">
    <citation type="submission" date="2017-07" db="EMBL/GenBank/DDBJ databases">
        <title>Acidovorax KNDSW TSA 6 genome sequence and assembly.</title>
        <authorList>
            <person name="Mayilraj S."/>
        </authorList>
    </citation>
    <scope>NUCLEOTIDE SEQUENCE [LARGE SCALE GENOMIC DNA]</scope>
    <source>
        <strain evidence="7 8">KNDSW-TSA6</strain>
    </source>
</reference>
<feature type="domain" description="Oxidoreductase molybdopterin-binding" evidence="5">
    <location>
        <begin position="102"/>
        <end position="265"/>
    </location>
</feature>
<feature type="domain" description="Moybdenum cofactor oxidoreductase dimerisation" evidence="6">
    <location>
        <begin position="288"/>
        <end position="400"/>
    </location>
</feature>
<keyword evidence="3" id="KW-0479">Metal-binding</keyword>
<proteinExistence type="predicted"/>
<dbReference type="OrthoDB" id="9795587at2"/>
<dbReference type="PANTHER" id="PTHR19372:SF7">
    <property type="entry name" value="SULFITE OXIDASE, MITOCHONDRIAL"/>
    <property type="match status" value="1"/>
</dbReference>
<dbReference type="InterPro" id="IPR014756">
    <property type="entry name" value="Ig_E-set"/>
</dbReference>
<dbReference type="InterPro" id="IPR000572">
    <property type="entry name" value="OxRdtase_Mopterin-bd_dom"/>
</dbReference>
<dbReference type="Gene3D" id="2.60.40.650">
    <property type="match status" value="1"/>
</dbReference>
<evidence type="ECO:0000256" key="2">
    <source>
        <dbReference type="ARBA" id="ARBA00022505"/>
    </source>
</evidence>
<evidence type="ECO:0000256" key="4">
    <source>
        <dbReference type="ARBA" id="ARBA00023002"/>
    </source>
</evidence>
<accession>A0A235EKC7</accession>
<dbReference type="InterPro" id="IPR036374">
    <property type="entry name" value="OxRdtase_Mopterin-bd_sf"/>
</dbReference>
<keyword evidence="8" id="KW-1185">Reference proteome</keyword>
<protein>
    <submittedName>
        <fullName evidence="7">Sulfite dehydrogenase</fullName>
    </submittedName>
</protein>
<dbReference type="Proteomes" id="UP000215441">
    <property type="component" value="Unassembled WGS sequence"/>
</dbReference>
<dbReference type="InterPro" id="IPR030835">
    <property type="entry name" value="Sulfite_DH_SoxC"/>
</dbReference>
<dbReference type="Gene3D" id="3.90.420.10">
    <property type="entry name" value="Oxidoreductase, molybdopterin-binding domain"/>
    <property type="match status" value="1"/>
</dbReference>
<dbReference type="GO" id="GO:0043546">
    <property type="term" value="F:molybdopterin cofactor binding"/>
    <property type="evidence" value="ECO:0007669"/>
    <property type="project" value="TreeGrafter"/>
</dbReference>
<dbReference type="AlphaFoldDB" id="A0A235EKC7"/>
<dbReference type="PRINTS" id="PR00407">
    <property type="entry name" value="EUMOPTERIN"/>
</dbReference>
<comment type="caution">
    <text evidence="7">The sequence shown here is derived from an EMBL/GenBank/DDBJ whole genome shotgun (WGS) entry which is preliminary data.</text>
</comment>
<evidence type="ECO:0000313" key="7">
    <source>
        <dbReference type="EMBL" id="OYD49213.1"/>
    </source>
</evidence>
<name>A0A235EKC7_9BURK</name>
<evidence type="ECO:0000313" key="8">
    <source>
        <dbReference type="Proteomes" id="UP000215441"/>
    </source>
</evidence>
<dbReference type="PANTHER" id="PTHR19372">
    <property type="entry name" value="SULFITE REDUCTASE"/>
    <property type="match status" value="1"/>
</dbReference>
<comment type="cofactor">
    <cofactor evidence="1">
        <name>Mo-molybdopterin</name>
        <dbReference type="ChEBI" id="CHEBI:71302"/>
    </cofactor>
</comment>
<sequence length="417" mass="45819">MQSHGGPGGLWARRAFLGALAVGGGVVQAQPAPSAQEPLAARLPQSMARPGGADVPYGQPSAYEAAVQRSVSHVSGFAGWRTPLQHQRGIITPSGLHFAVHHNGVPDIDPARHELRLHGLVDKPLRVDLARLLRYPMVSRVHFLECAGNSAANALSPTALDQTLGELAGEVSCSEWTGVPLSYLLNEAGLKDRARWVVAEGADGGSHSRSLPLKALLEHGMVALYQNGERLRPSQGYPMRLFMPGWEGNVNIKWLHRLEVSDAPAYTKDESGLYTQVLADGRIERFAFHMDVKSVITHPSGQQTMPETQGFYEIAGLAWSGYGRIARVDVSVDGGRTWAAAHLHGPVLDRAFTRFTLPWKWNGRRADLLSRATDEHGRTQPLRGEWKRRYALHSFNHYNAVQAWRVQADGRVENLYA</sequence>
<dbReference type="RefSeq" id="WP_094290629.1">
    <property type="nucleotide sequence ID" value="NZ_NOIG01000010.1"/>
</dbReference>
<gene>
    <name evidence="7" type="primary">soxC</name>
    <name evidence="7" type="ORF">CBY09_16275</name>
</gene>
<evidence type="ECO:0000256" key="1">
    <source>
        <dbReference type="ARBA" id="ARBA00001924"/>
    </source>
</evidence>
<dbReference type="GO" id="GO:0020037">
    <property type="term" value="F:heme binding"/>
    <property type="evidence" value="ECO:0007669"/>
    <property type="project" value="TreeGrafter"/>
</dbReference>
<dbReference type="EMBL" id="NOIG01000010">
    <property type="protein sequence ID" value="OYD49213.1"/>
    <property type="molecule type" value="Genomic_DNA"/>
</dbReference>
<evidence type="ECO:0000259" key="5">
    <source>
        <dbReference type="Pfam" id="PF00174"/>
    </source>
</evidence>
<keyword evidence="2" id="KW-0500">Molybdenum</keyword>
<dbReference type="InterPro" id="IPR005066">
    <property type="entry name" value="MoCF_OxRdtse_dimer"/>
</dbReference>
<dbReference type="GO" id="GO:0030151">
    <property type="term" value="F:molybdenum ion binding"/>
    <property type="evidence" value="ECO:0007669"/>
    <property type="project" value="InterPro"/>
</dbReference>
<dbReference type="InterPro" id="IPR008335">
    <property type="entry name" value="Mopterin_OxRdtase_euk"/>
</dbReference>
<evidence type="ECO:0000259" key="6">
    <source>
        <dbReference type="Pfam" id="PF03404"/>
    </source>
</evidence>
<dbReference type="GO" id="GO:0006790">
    <property type="term" value="P:sulfur compound metabolic process"/>
    <property type="evidence" value="ECO:0007669"/>
    <property type="project" value="TreeGrafter"/>
</dbReference>
<dbReference type="SUPFAM" id="SSF56524">
    <property type="entry name" value="Oxidoreductase molybdopterin-binding domain"/>
    <property type="match status" value="1"/>
</dbReference>
<dbReference type="GO" id="GO:0008482">
    <property type="term" value="F:sulfite oxidase activity"/>
    <property type="evidence" value="ECO:0007669"/>
    <property type="project" value="TreeGrafter"/>
</dbReference>
<organism evidence="7 8">
    <name type="scientific">Acidovorax kalamii</name>
    <dbReference type="NCBI Taxonomy" id="2004485"/>
    <lineage>
        <taxon>Bacteria</taxon>
        <taxon>Pseudomonadati</taxon>
        <taxon>Pseudomonadota</taxon>
        <taxon>Betaproteobacteria</taxon>
        <taxon>Burkholderiales</taxon>
        <taxon>Comamonadaceae</taxon>
        <taxon>Acidovorax</taxon>
    </lineage>
</organism>